<comment type="caution">
    <text evidence="2">The sequence shown here is derived from an EMBL/GenBank/DDBJ whole genome shotgun (WGS) entry which is preliminary data.</text>
</comment>
<accession>A0ABV6YKB4</accession>
<feature type="chain" id="PRO_5047380911" evidence="1">
    <location>
        <begin position="20"/>
        <end position="114"/>
    </location>
</feature>
<keyword evidence="1" id="KW-0732">Signal</keyword>
<feature type="signal peptide" evidence="1">
    <location>
        <begin position="1"/>
        <end position="19"/>
    </location>
</feature>
<protein>
    <submittedName>
        <fullName evidence="2">Uncharacterized protein</fullName>
    </submittedName>
</protein>
<dbReference type="Proteomes" id="UP001593833">
    <property type="component" value="Unassembled WGS sequence"/>
</dbReference>
<reference evidence="2 3" key="1">
    <citation type="submission" date="2024-09" db="EMBL/GenBank/DDBJ databases">
        <authorList>
            <person name="D'Angelo T."/>
        </authorList>
    </citation>
    <scope>NUCLEOTIDE SEQUENCE [LARGE SCALE GENOMIC DNA]</scope>
    <source>
        <strain evidence="2">SAG AM-320-E07</strain>
    </source>
</reference>
<feature type="non-terminal residue" evidence="2">
    <location>
        <position position="114"/>
    </location>
</feature>
<dbReference type="PROSITE" id="PS51257">
    <property type="entry name" value="PROKAR_LIPOPROTEIN"/>
    <property type="match status" value="1"/>
</dbReference>
<organism evidence="2 3">
    <name type="scientific">Eiseniibacteriota bacterium</name>
    <dbReference type="NCBI Taxonomy" id="2212470"/>
    <lineage>
        <taxon>Bacteria</taxon>
        <taxon>Candidatus Eiseniibacteriota</taxon>
    </lineage>
</organism>
<keyword evidence="3" id="KW-1185">Reference proteome</keyword>
<evidence type="ECO:0000256" key="1">
    <source>
        <dbReference type="SAM" id="SignalP"/>
    </source>
</evidence>
<proteinExistence type="predicted"/>
<evidence type="ECO:0000313" key="3">
    <source>
        <dbReference type="Proteomes" id="UP001593833"/>
    </source>
</evidence>
<gene>
    <name evidence="2" type="ORF">ACFL6M_04150</name>
</gene>
<dbReference type="EMBL" id="JBHPKH010000038">
    <property type="protein sequence ID" value="MFC1572772.1"/>
    <property type="molecule type" value="Genomic_DNA"/>
</dbReference>
<sequence length="114" mass="12381">MKSTLGWLLLGSLTVIVLAGCGEAVSDGTHLEGTAEDLWGRKIDLAQLDGTTLVQAFSPANCGYCLVDGEFVAANYFETNTRHGGQNLQQCLFNPQRDIYAHIKHNREGDISVL</sequence>
<evidence type="ECO:0000313" key="2">
    <source>
        <dbReference type="EMBL" id="MFC1572772.1"/>
    </source>
</evidence>
<name>A0ABV6YKB4_UNCEI</name>